<dbReference type="AlphaFoldDB" id="A7SPF6"/>
<keyword evidence="4" id="KW-1185">Reference proteome</keyword>
<keyword evidence="1" id="KW-0732">Signal</keyword>
<gene>
    <name evidence="3" type="ORF">NEMVEDRAFT_v1g172835</name>
</gene>
<proteinExistence type="predicted"/>
<evidence type="ECO:0000259" key="2">
    <source>
        <dbReference type="PROSITE" id="PS51184"/>
    </source>
</evidence>
<name>A7SPF6_NEMVE</name>
<dbReference type="Proteomes" id="UP000001593">
    <property type="component" value="Unassembled WGS sequence"/>
</dbReference>
<accession>A7SPF6</accession>
<sequence length="324" mass="36132">MALFFGVFSLLFALIPGPFASEVPVGHLKPLGSHRPPSTDLIDEIEGFPSPQDFWEKWVKPSRALVLRGAAKHSEAFTKWTDEYLKENYGDLEVRLEGKKEKSGRIPSGAMGVGRDTIGNFVDNAHKPGAKSYIVSDMPSPMYKDFAVIPPLTCGTFKDYLVEVDLWLSGGGTASIMHKDAFNAINCLMNGTKVWKMIEYKYEDKIYKAWEPPEMIGGFSKINVQNVDLLKYPKVAEVPWSLVTINAGDCLFLPKSYYHQVTSSGDTNAAVALLFSRFDHMDNLDFSDCNRELKPTPLSEMDIDWKYSGHGNLTMGNTDVGIVK</sequence>
<evidence type="ECO:0000313" key="3">
    <source>
        <dbReference type="EMBL" id="EDO34398.1"/>
    </source>
</evidence>
<feature type="chain" id="PRO_5002713000" description="JmjC domain-containing protein" evidence="1">
    <location>
        <begin position="21"/>
        <end position="324"/>
    </location>
</feature>
<dbReference type="HOGENOM" id="CLU_016785_9_1_1"/>
<dbReference type="FunFam" id="2.60.120.650:FF:000025">
    <property type="entry name" value="Lysine-specific demethylase 8"/>
    <property type="match status" value="1"/>
</dbReference>
<dbReference type="PANTHER" id="PTHR12461">
    <property type="entry name" value="HYPOXIA-INDUCIBLE FACTOR 1 ALPHA INHIBITOR-RELATED"/>
    <property type="match status" value="1"/>
</dbReference>
<dbReference type="PROSITE" id="PS51184">
    <property type="entry name" value="JMJC"/>
    <property type="match status" value="1"/>
</dbReference>
<dbReference type="STRING" id="45351.A7SPF6"/>
<dbReference type="OrthoDB" id="415358at2759"/>
<feature type="signal peptide" evidence="1">
    <location>
        <begin position="1"/>
        <end position="20"/>
    </location>
</feature>
<evidence type="ECO:0000256" key="1">
    <source>
        <dbReference type="SAM" id="SignalP"/>
    </source>
</evidence>
<dbReference type="GO" id="GO:0016706">
    <property type="term" value="F:2-oxoglutarate-dependent dioxygenase activity"/>
    <property type="evidence" value="ECO:0000318"/>
    <property type="project" value="GO_Central"/>
</dbReference>
<dbReference type="KEGG" id="nve:5505738"/>
<protein>
    <recommendedName>
        <fullName evidence="2">JmjC domain-containing protein</fullName>
    </recommendedName>
</protein>
<reference evidence="3 4" key="1">
    <citation type="journal article" date="2007" name="Science">
        <title>Sea anemone genome reveals ancestral eumetazoan gene repertoire and genomic organization.</title>
        <authorList>
            <person name="Putnam N.H."/>
            <person name="Srivastava M."/>
            <person name="Hellsten U."/>
            <person name="Dirks B."/>
            <person name="Chapman J."/>
            <person name="Salamov A."/>
            <person name="Terry A."/>
            <person name="Shapiro H."/>
            <person name="Lindquist E."/>
            <person name="Kapitonov V.V."/>
            <person name="Jurka J."/>
            <person name="Genikhovich G."/>
            <person name="Grigoriev I.V."/>
            <person name="Lucas S.M."/>
            <person name="Steele R.E."/>
            <person name="Finnerty J.R."/>
            <person name="Technau U."/>
            <person name="Martindale M.Q."/>
            <person name="Rokhsar D.S."/>
        </authorList>
    </citation>
    <scope>NUCLEOTIDE SEQUENCE [LARGE SCALE GENOMIC DNA]</scope>
    <source>
        <strain evidence="4">CH2 X CH6</strain>
    </source>
</reference>
<evidence type="ECO:0000313" key="4">
    <source>
        <dbReference type="Proteomes" id="UP000001593"/>
    </source>
</evidence>
<dbReference type="InterPro" id="IPR041667">
    <property type="entry name" value="Cupin_8"/>
</dbReference>
<dbReference type="InterPro" id="IPR003347">
    <property type="entry name" value="JmjC_dom"/>
</dbReference>
<dbReference type="SUPFAM" id="SSF51197">
    <property type="entry name" value="Clavaminate synthase-like"/>
    <property type="match status" value="1"/>
</dbReference>
<dbReference type="Gene3D" id="2.60.120.650">
    <property type="entry name" value="Cupin"/>
    <property type="match status" value="1"/>
</dbReference>
<dbReference type="PhylomeDB" id="A7SPF6"/>
<feature type="domain" description="JmjC" evidence="2">
    <location>
        <begin position="138"/>
        <end position="292"/>
    </location>
</feature>
<dbReference type="eggNOG" id="KOG2132">
    <property type="taxonomic scope" value="Eukaryota"/>
</dbReference>
<dbReference type="InParanoid" id="A7SPF6"/>
<organism evidence="3 4">
    <name type="scientific">Nematostella vectensis</name>
    <name type="common">Starlet sea anemone</name>
    <dbReference type="NCBI Taxonomy" id="45351"/>
    <lineage>
        <taxon>Eukaryota</taxon>
        <taxon>Metazoa</taxon>
        <taxon>Cnidaria</taxon>
        <taxon>Anthozoa</taxon>
        <taxon>Hexacorallia</taxon>
        <taxon>Actiniaria</taxon>
        <taxon>Edwardsiidae</taxon>
        <taxon>Nematostella</taxon>
    </lineage>
</organism>
<dbReference type="EMBL" id="DS469733">
    <property type="protein sequence ID" value="EDO34398.1"/>
    <property type="molecule type" value="Genomic_DNA"/>
</dbReference>
<dbReference type="SMART" id="SM00558">
    <property type="entry name" value="JmjC"/>
    <property type="match status" value="1"/>
</dbReference>
<dbReference type="PANTHER" id="PTHR12461:SF27">
    <property type="entry name" value="JMJC DOMAIN-CONTAINING PROTEIN"/>
    <property type="match status" value="1"/>
</dbReference>
<dbReference type="OMA" id="NIYLHER"/>
<dbReference type="Pfam" id="PF13621">
    <property type="entry name" value="Cupin_8"/>
    <property type="match status" value="1"/>
</dbReference>